<feature type="transmembrane region" description="Helical" evidence="8">
    <location>
        <begin position="64"/>
        <end position="82"/>
    </location>
</feature>
<feature type="transmembrane region" description="Helical" evidence="8">
    <location>
        <begin position="20"/>
        <end position="36"/>
    </location>
</feature>
<feature type="transmembrane region" description="Helical" evidence="8">
    <location>
        <begin position="202"/>
        <end position="220"/>
    </location>
</feature>
<feature type="transmembrane region" description="Helical" evidence="8">
    <location>
        <begin position="88"/>
        <end position="106"/>
    </location>
</feature>
<dbReference type="EMBL" id="QRVK01000042">
    <property type="protein sequence ID" value="RGS37585.1"/>
    <property type="molecule type" value="Genomic_DNA"/>
</dbReference>
<evidence type="ECO:0000256" key="1">
    <source>
        <dbReference type="ARBA" id="ARBA00004651"/>
    </source>
</evidence>
<comment type="similarity">
    <text evidence="2">Belongs to the nicotinamide ribonucleoside (NR) uptake permease (TC 4.B.1) family.</text>
</comment>
<reference evidence="9 10" key="1">
    <citation type="submission" date="2018-08" db="EMBL/GenBank/DDBJ databases">
        <title>A genome reference for cultivated species of the human gut microbiota.</title>
        <authorList>
            <person name="Zou Y."/>
            <person name="Xue W."/>
            <person name="Luo G."/>
        </authorList>
    </citation>
    <scope>NUCLEOTIDE SEQUENCE [LARGE SCALE GENOMIC DNA]</scope>
    <source>
        <strain evidence="9 10">AF22-21</strain>
    </source>
</reference>
<accession>A0A3R5ZK63</accession>
<feature type="transmembrane region" description="Helical" evidence="8">
    <location>
        <begin position="127"/>
        <end position="144"/>
    </location>
</feature>
<proteinExistence type="inferred from homology"/>
<comment type="caution">
    <text evidence="9">The sequence shown here is derived from an EMBL/GenBank/DDBJ whole genome shotgun (WGS) entry which is preliminary data.</text>
</comment>
<dbReference type="OrthoDB" id="9791248at2"/>
<evidence type="ECO:0000256" key="2">
    <source>
        <dbReference type="ARBA" id="ARBA00006669"/>
    </source>
</evidence>
<evidence type="ECO:0000256" key="4">
    <source>
        <dbReference type="ARBA" id="ARBA00022475"/>
    </source>
</evidence>
<organism evidence="9 10">
    <name type="scientific">Coprococcus eutactus</name>
    <dbReference type="NCBI Taxonomy" id="33043"/>
    <lineage>
        <taxon>Bacteria</taxon>
        <taxon>Bacillati</taxon>
        <taxon>Bacillota</taxon>
        <taxon>Clostridia</taxon>
        <taxon>Lachnospirales</taxon>
        <taxon>Lachnospiraceae</taxon>
        <taxon>Coprococcus</taxon>
    </lineage>
</organism>
<keyword evidence="3" id="KW-0813">Transport</keyword>
<evidence type="ECO:0000313" key="10">
    <source>
        <dbReference type="Proteomes" id="UP000283295"/>
    </source>
</evidence>
<dbReference type="Proteomes" id="UP000283295">
    <property type="component" value="Unassembled WGS sequence"/>
</dbReference>
<gene>
    <name evidence="9" type="ORF">DWX94_12110</name>
</gene>
<evidence type="ECO:0000256" key="5">
    <source>
        <dbReference type="ARBA" id="ARBA00022692"/>
    </source>
</evidence>
<evidence type="ECO:0000256" key="6">
    <source>
        <dbReference type="ARBA" id="ARBA00022989"/>
    </source>
</evidence>
<sequence length="244" mass="27972">MTFKKFLKNEIEGWKKLEITWLLIACAVIVGLSIYWDDTVMGIISSTTGVICVVCTGKGKLSAYIFGLVNTVLYAIISYKAALYGETMLNALYYVPMQFVGFYVWSRHMDDETHEVRKKHMKAVGRIFMVLAVALGTFLYGLLLKRLGDAMPFVDAFTTVSSIVAMVVSVRMFAEQWWIWIVVDVFTIYMWARNFMSGNDNIATLLMWIVYLGNAVIMCVRWEREVRRNRLDEAHVFEDSTAAE</sequence>
<evidence type="ECO:0000256" key="3">
    <source>
        <dbReference type="ARBA" id="ARBA00022448"/>
    </source>
</evidence>
<keyword evidence="7 8" id="KW-0472">Membrane</keyword>
<dbReference type="NCBIfam" id="TIGR01528">
    <property type="entry name" value="NMN_trans_PnuC"/>
    <property type="match status" value="1"/>
</dbReference>
<dbReference type="GO" id="GO:0034257">
    <property type="term" value="F:nicotinamide riboside transmembrane transporter activity"/>
    <property type="evidence" value="ECO:0007669"/>
    <property type="project" value="InterPro"/>
</dbReference>
<dbReference type="InterPro" id="IPR006419">
    <property type="entry name" value="NMN_transpt_PnuC"/>
</dbReference>
<comment type="subcellular location">
    <subcellularLocation>
        <location evidence="1">Cell membrane</location>
        <topology evidence="1">Multi-pass membrane protein</topology>
    </subcellularLocation>
</comment>
<protein>
    <submittedName>
        <fullName evidence="9">Nicotinamide riboside transporter PnuC</fullName>
    </submittedName>
</protein>
<evidence type="ECO:0000256" key="8">
    <source>
        <dbReference type="SAM" id="Phobius"/>
    </source>
</evidence>
<evidence type="ECO:0000313" key="9">
    <source>
        <dbReference type="EMBL" id="RGS37585.1"/>
    </source>
</evidence>
<dbReference type="AlphaFoldDB" id="A0A3R5ZK63"/>
<keyword evidence="6 8" id="KW-1133">Transmembrane helix</keyword>
<dbReference type="Pfam" id="PF04973">
    <property type="entry name" value="NMN_transporter"/>
    <property type="match status" value="1"/>
</dbReference>
<dbReference type="PANTHER" id="PTHR36122:SF2">
    <property type="entry name" value="NICOTINAMIDE RIBOSIDE TRANSPORTER PNUC"/>
    <property type="match status" value="1"/>
</dbReference>
<feature type="transmembrane region" description="Helical" evidence="8">
    <location>
        <begin position="42"/>
        <end position="57"/>
    </location>
</feature>
<evidence type="ECO:0000256" key="7">
    <source>
        <dbReference type="ARBA" id="ARBA00023136"/>
    </source>
</evidence>
<keyword evidence="4" id="KW-1003">Cell membrane</keyword>
<feature type="transmembrane region" description="Helical" evidence="8">
    <location>
        <begin position="150"/>
        <end position="170"/>
    </location>
</feature>
<feature type="transmembrane region" description="Helical" evidence="8">
    <location>
        <begin position="177"/>
        <end position="196"/>
    </location>
</feature>
<dbReference type="GO" id="GO:0005886">
    <property type="term" value="C:plasma membrane"/>
    <property type="evidence" value="ECO:0007669"/>
    <property type="project" value="UniProtKB-SubCell"/>
</dbReference>
<name>A0A3R5ZK63_9FIRM</name>
<dbReference type="PANTHER" id="PTHR36122">
    <property type="entry name" value="NICOTINAMIDE RIBOSIDE TRANSPORTER PNUC"/>
    <property type="match status" value="1"/>
</dbReference>
<keyword evidence="5 8" id="KW-0812">Transmembrane</keyword>